<dbReference type="PANTHER" id="PTHR47628:SF1">
    <property type="entry name" value="ALIPHATIC AMIDASE EXPRESSION-REGULATING PROTEIN"/>
    <property type="match status" value="1"/>
</dbReference>
<keyword evidence="5" id="KW-1185">Reference proteome</keyword>
<sequence length="478" mass="50629">MGGLALHAQTSIEAPPAAVFALFGSESGAGWLFDATCDRVAVGAVVTLQAPLGGERITVLGRISALRPPGAARPGRIELRLDQPWRGRLRVLFEPDGAGTRVRIVADLDDSGLSWLMRRRGHPVPEREHAGAHLLGLLTSKSGPGSVFAASTENLAAMAVEEVNADGGIRGRPLRLVVGDDGTDPATGAAEAWRLVRAGCRTLLTATTSATFVRTAAELRRSGVLLVQTLMNEGGLGGELCMQLGERPADQLRAAAGPLMAAASGRRWFLAGNDYVWPQVVHAIARPVLAEHRASIVGEGFAALGTRDFAPLIERITASGADVVLSSFVGADLVAFERQCHAMGVRERCRTLTFALDEPTRERIGDAAAAGMWGVSGYFEQLDGPANAGFLRRYRDLFGRFAPPVSSIAESAYEAVHLYAGAARRAGEDEPRTIARELRCSRGDFPRGPVTVTGPETVRQELFVAEAVAGGFAVSPSR</sequence>
<dbReference type="InterPro" id="IPR028082">
    <property type="entry name" value="Peripla_BP_I"/>
</dbReference>
<evidence type="ECO:0000256" key="1">
    <source>
        <dbReference type="ARBA" id="ARBA00010062"/>
    </source>
</evidence>
<dbReference type="SUPFAM" id="SSF55961">
    <property type="entry name" value="Bet v1-like"/>
    <property type="match status" value="1"/>
</dbReference>
<accession>A0A7G7MJJ1</accession>
<dbReference type="RefSeq" id="WP_185719781.1">
    <property type="nucleotide sequence ID" value="NZ_BAAAWI010000001.1"/>
</dbReference>
<dbReference type="AlphaFoldDB" id="A0A7G7MJJ1"/>
<dbReference type="Gene3D" id="3.40.50.2300">
    <property type="match status" value="2"/>
</dbReference>
<dbReference type="PANTHER" id="PTHR47628">
    <property type="match status" value="1"/>
</dbReference>
<dbReference type="SUPFAM" id="SSF53822">
    <property type="entry name" value="Periplasmic binding protein-like I"/>
    <property type="match status" value="1"/>
</dbReference>
<dbReference type="KEGG" id="ppel:H6H00_02605"/>
<reference evidence="4 5" key="1">
    <citation type="submission" date="2020-08" db="EMBL/GenBank/DDBJ databases">
        <authorList>
            <person name="Mo P."/>
        </authorList>
    </citation>
    <scope>NUCLEOTIDE SEQUENCE [LARGE SCALE GENOMIC DNA]</scope>
    <source>
        <strain evidence="4 5">CGMCC 4.1532</strain>
    </source>
</reference>
<organism evidence="4 5">
    <name type="scientific">Pseudonocardia petroleophila</name>
    <dbReference type="NCBI Taxonomy" id="37331"/>
    <lineage>
        <taxon>Bacteria</taxon>
        <taxon>Bacillati</taxon>
        <taxon>Actinomycetota</taxon>
        <taxon>Actinomycetes</taxon>
        <taxon>Pseudonocardiales</taxon>
        <taxon>Pseudonocardiaceae</taxon>
        <taxon>Pseudonocardia</taxon>
    </lineage>
</organism>
<proteinExistence type="inferred from homology"/>
<dbReference type="EMBL" id="CP060131">
    <property type="protein sequence ID" value="QNG52952.1"/>
    <property type="molecule type" value="Genomic_DNA"/>
</dbReference>
<evidence type="ECO:0000259" key="3">
    <source>
        <dbReference type="Pfam" id="PF13458"/>
    </source>
</evidence>
<evidence type="ECO:0000313" key="4">
    <source>
        <dbReference type="EMBL" id="QNG52952.1"/>
    </source>
</evidence>
<dbReference type="InterPro" id="IPR028081">
    <property type="entry name" value="Leu-bd"/>
</dbReference>
<gene>
    <name evidence="4" type="ORF">H6H00_02605</name>
</gene>
<feature type="domain" description="Leucine-binding protein" evidence="3">
    <location>
        <begin position="135"/>
        <end position="467"/>
    </location>
</feature>
<evidence type="ECO:0000256" key="2">
    <source>
        <dbReference type="ARBA" id="ARBA00022729"/>
    </source>
</evidence>
<dbReference type="InterPro" id="IPR023393">
    <property type="entry name" value="START-like_dom_sf"/>
</dbReference>
<comment type="similarity">
    <text evidence="1">Belongs to the leucine-binding protein family.</text>
</comment>
<keyword evidence="2" id="KW-0732">Signal</keyword>
<dbReference type="Proteomes" id="UP000515728">
    <property type="component" value="Chromosome"/>
</dbReference>
<dbReference type="Gene3D" id="3.30.530.20">
    <property type="match status" value="1"/>
</dbReference>
<protein>
    <submittedName>
        <fullName evidence="4">ABC transporter substrate-binding protein</fullName>
    </submittedName>
</protein>
<dbReference type="Pfam" id="PF13458">
    <property type="entry name" value="Peripla_BP_6"/>
    <property type="match status" value="1"/>
</dbReference>
<evidence type="ECO:0000313" key="5">
    <source>
        <dbReference type="Proteomes" id="UP000515728"/>
    </source>
</evidence>
<name>A0A7G7MJJ1_9PSEU</name>